<feature type="transmembrane region" description="Helical" evidence="1">
    <location>
        <begin position="395"/>
        <end position="414"/>
    </location>
</feature>
<feature type="transmembrane region" description="Helical" evidence="1">
    <location>
        <begin position="84"/>
        <end position="106"/>
    </location>
</feature>
<keyword evidence="3" id="KW-1185">Reference proteome</keyword>
<feature type="transmembrane region" description="Helical" evidence="1">
    <location>
        <begin position="127"/>
        <end position="154"/>
    </location>
</feature>
<evidence type="ECO:0000256" key="1">
    <source>
        <dbReference type="SAM" id="Phobius"/>
    </source>
</evidence>
<keyword evidence="1" id="KW-0812">Transmembrane</keyword>
<evidence type="ECO:0000313" key="3">
    <source>
        <dbReference type="Proteomes" id="UP000198897"/>
    </source>
</evidence>
<feature type="transmembrane region" description="Helical" evidence="1">
    <location>
        <begin position="354"/>
        <end position="375"/>
    </location>
</feature>
<feature type="transmembrane region" description="Helical" evidence="1">
    <location>
        <begin position="7"/>
        <end position="25"/>
    </location>
</feature>
<protein>
    <recommendedName>
        <fullName evidence="4">Na+/H+ antiporter NhaD</fullName>
    </recommendedName>
</protein>
<feature type="transmembrane region" description="Helical" evidence="1">
    <location>
        <begin position="247"/>
        <end position="268"/>
    </location>
</feature>
<dbReference type="Proteomes" id="UP000198897">
    <property type="component" value="Unassembled WGS sequence"/>
</dbReference>
<accession>A0A1I2MUT0</accession>
<feature type="transmembrane region" description="Helical" evidence="1">
    <location>
        <begin position="315"/>
        <end position="333"/>
    </location>
</feature>
<gene>
    <name evidence="2" type="ORF">SAMN05216353_11445</name>
</gene>
<name>A0A1I2MUT0_9BACI</name>
<feature type="transmembrane region" description="Helical" evidence="1">
    <location>
        <begin position="205"/>
        <end position="227"/>
    </location>
</feature>
<feature type="transmembrane region" description="Helical" evidence="1">
    <location>
        <begin position="174"/>
        <end position="193"/>
    </location>
</feature>
<dbReference type="OrthoDB" id="2960907at2"/>
<feature type="transmembrane region" description="Helical" evidence="1">
    <location>
        <begin position="31"/>
        <end position="48"/>
    </location>
</feature>
<sequence>MNFAHGKILKACLYTSFILFYLTSLFMDNNYIPYLLGYTALIIIPVSFKGASRTFQIISAIFISAGFMIFSFSGENWLSLPLHFTSTALLLSLLYFLPFINNLMIVGKYDEELQNLLQLRTKHLGQLYYRSSLISYILCLFVFFSAITIVQGVVKKSAQKISESRLDPFSSQSILRAFALANVWSPIEIFIALTVTITGVAYFDLLPWALLFSISLLLIDWFIGWFTYRKESYEAPESSSEISVRQLVGKISYLLGMLFLFIFLAFGVQKLLNVTYFNAVILFILPFTLLWALTIKQLKEFMSYNKKTWVPQVNGLQNLMLLFISLGFFSEMFEQTTMINVIQTPLLQLSSLPLLLFIAIQLVSLLFSLIGIHPLVTISLMGTLIQPLLNELNPLSLAIVLLTSTLASDAAGTFNTTVTIMSQLTGRNPYRITKWNIGFAIWFGTAGTMLGWLLL</sequence>
<feature type="transmembrane region" description="Helical" evidence="1">
    <location>
        <begin position="275"/>
        <end position="295"/>
    </location>
</feature>
<dbReference type="RefSeq" id="WP_089751851.1">
    <property type="nucleotide sequence ID" value="NZ_FOOG01000014.1"/>
</dbReference>
<dbReference type="AlphaFoldDB" id="A0A1I2MUT0"/>
<keyword evidence="1" id="KW-1133">Transmembrane helix</keyword>
<reference evidence="3" key="1">
    <citation type="submission" date="2016-10" db="EMBL/GenBank/DDBJ databases">
        <authorList>
            <person name="Varghese N."/>
            <person name="Submissions S."/>
        </authorList>
    </citation>
    <scope>NUCLEOTIDE SEQUENCE [LARGE SCALE GENOMIC DNA]</scope>
    <source>
        <strain evidence="3">FP5</strain>
    </source>
</reference>
<proteinExistence type="predicted"/>
<dbReference type="EMBL" id="FOOG01000014">
    <property type="protein sequence ID" value="SFF92871.1"/>
    <property type="molecule type" value="Genomic_DNA"/>
</dbReference>
<feature type="transmembrane region" description="Helical" evidence="1">
    <location>
        <begin position="435"/>
        <end position="454"/>
    </location>
</feature>
<evidence type="ECO:0008006" key="4">
    <source>
        <dbReference type="Google" id="ProtNLM"/>
    </source>
</evidence>
<evidence type="ECO:0000313" key="2">
    <source>
        <dbReference type="EMBL" id="SFF92871.1"/>
    </source>
</evidence>
<organism evidence="2 3">
    <name type="scientific">Halobacillus alkaliphilus</name>
    <dbReference type="NCBI Taxonomy" id="396056"/>
    <lineage>
        <taxon>Bacteria</taxon>
        <taxon>Bacillati</taxon>
        <taxon>Bacillota</taxon>
        <taxon>Bacilli</taxon>
        <taxon>Bacillales</taxon>
        <taxon>Bacillaceae</taxon>
        <taxon>Halobacillus</taxon>
    </lineage>
</organism>
<feature type="transmembrane region" description="Helical" evidence="1">
    <location>
        <begin position="55"/>
        <end position="72"/>
    </location>
</feature>
<keyword evidence="1" id="KW-0472">Membrane</keyword>